<feature type="compositionally biased region" description="Polar residues" evidence="1">
    <location>
        <begin position="107"/>
        <end position="124"/>
    </location>
</feature>
<feature type="domain" description="vWA-MoxR associated protein N-terminal HTH" evidence="2">
    <location>
        <begin position="20"/>
        <end position="101"/>
    </location>
</feature>
<dbReference type="RefSeq" id="WP_172355361.1">
    <property type="nucleotide sequence ID" value="NZ_CP053661.1"/>
</dbReference>
<proteinExistence type="predicted"/>
<evidence type="ECO:0000313" key="4">
    <source>
        <dbReference type="Proteomes" id="UP000505210"/>
    </source>
</evidence>
<dbReference type="AlphaFoldDB" id="A0A6M8BCB8"/>
<dbReference type="Proteomes" id="UP000505210">
    <property type="component" value="Chromosome"/>
</dbReference>
<dbReference type="KEGG" id="theu:HPC62_10240"/>
<organism evidence="3 4">
    <name type="scientific">Thermoleptolyngbya sichuanensis A183</name>
    <dbReference type="NCBI Taxonomy" id="2737172"/>
    <lineage>
        <taxon>Bacteria</taxon>
        <taxon>Bacillati</taxon>
        <taxon>Cyanobacteriota</taxon>
        <taxon>Cyanophyceae</taxon>
        <taxon>Oculatellales</taxon>
        <taxon>Oculatellaceae</taxon>
        <taxon>Thermoleptolyngbya</taxon>
        <taxon>Thermoleptolyngbya sichuanensis</taxon>
    </lineage>
</organism>
<reference evidence="3 4" key="1">
    <citation type="submission" date="2020-05" db="EMBL/GenBank/DDBJ databases">
        <title>Complete genome sequence of of a novel Thermoleptolyngbya strain isolated from hot springs of Ganzi, Sichuan China.</title>
        <authorList>
            <person name="Tang J."/>
            <person name="Daroch M."/>
            <person name="Li L."/>
            <person name="Waleron K."/>
            <person name="Waleron M."/>
            <person name="Waleron M."/>
        </authorList>
    </citation>
    <scope>NUCLEOTIDE SEQUENCE [LARGE SCALE GENOMIC DNA]</scope>
    <source>
        <strain evidence="3 4">PKUAC-SCTA183</strain>
    </source>
</reference>
<gene>
    <name evidence="3" type="ORF">HPC62_10240</name>
</gene>
<dbReference type="InterPro" id="IPR058651">
    <property type="entry name" value="HTH_VMAP-M9"/>
</dbReference>
<keyword evidence="4" id="KW-1185">Reference proteome</keyword>
<protein>
    <recommendedName>
        <fullName evidence="2">vWA-MoxR associated protein N-terminal HTH domain-containing protein</fullName>
    </recommendedName>
</protein>
<evidence type="ECO:0000256" key="1">
    <source>
        <dbReference type="SAM" id="MobiDB-lite"/>
    </source>
</evidence>
<dbReference type="Pfam" id="PF14516">
    <property type="entry name" value="AAA_35"/>
    <property type="match status" value="1"/>
</dbReference>
<dbReference type="Pfam" id="PF26355">
    <property type="entry name" value="HTH_VMAP-M9"/>
    <property type="match status" value="1"/>
</dbReference>
<feature type="region of interest" description="Disordered" evidence="1">
    <location>
        <begin position="107"/>
        <end position="127"/>
    </location>
</feature>
<accession>A0A6M8BCB8</accession>
<evidence type="ECO:0000259" key="2">
    <source>
        <dbReference type="Pfam" id="PF26355"/>
    </source>
</evidence>
<dbReference type="SUPFAM" id="SSF52540">
    <property type="entry name" value="P-loop containing nucleoside triphosphate hydrolases"/>
    <property type="match status" value="1"/>
</dbReference>
<dbReference type="InterPro" id="IPR027417">
    <property type="entry name" value="P-loop_NTPase"/>
</dbReference>
<dbReference type="EMBL" id="CP053661">
    <property type="protein sequence ID" value="QKD82507.1"/>
    <property type="molecule type" value="Genomic_DNA"/>
</dbReference>
<name>A0A6M8BCB8_9CYAN</name>
<evidence type="ECO:0000313" key="3">
    <source>
        <dbReference type="EMBL" id="QKD82507.1"/>
    </source>
</evidence>
<sequence>MNEPLPDANRASSGNQPILFETALQAADAAVLAAASRHLKNIEVAVLKGTWHGFKYDEIAEETGYTPEYIKHDVGPKLWQLLSSSLGERVSKTNLVAVLSQRAAQSNGSAVSQNGATPIPSTADRSAIAPPDQALTQASTVRPQDLDPPVGLVALNSPVYVERPPSETRCYDEILRPGALIRIKAPSQMGKTSLMVRVLEQARRLSEGGDRPIHTVALSLQQADSQALNDLDGFLRWFCALITRKLRLPHRVEEYWSPTFGSKGNCTAYFEDCLLPDLNAPLVLALDRVDDVFLHPQIAHDFFALLRAWYEEAAYGDSGNPLWQHLRLVIVHSTEVYLPLDINQSPFNVGLAVELQEFTPAQVMDLAQRYGLSLAAADLQQLQELVGGHPYLVHRAIYHLARQDLTLDEFWQTAPTDSGIYSNHLHRLLRQLQEHPDLAATFDQVAKSSAPVEVEQMQAFKLRSMGLVHLHGNRVALSYGLYRRYFGNMSPQR</sequence>